<comment type="caution">
    <text evidence="1">The sequence shown here is derived from an EMBL/GenBank/DDBJ whole genome shotgun (WGS) entry which is preliminary data.</text>
</comment>
<keyword evidence="2" id="KW-1185">Reference proteome</keyword>
<dbReference type="EMBL" id="JAYMYQ010000009">
    <property type="protein sequence ID" value="KAK7312348.1"/>
    <property type="molecule type" value="Genomic_DNA"/>
</dbReference>
<reference evidence="1 2" key="1">
    <citation type="submission" date="2024-01" db="EMBL/GenBank/DDBJ databases">
        <title>The genomes of 5 underutilized Papilionoideae crops provide insights into root nodulation and disease resistanc.</title>
        <authorList>
            <person name="Jiang F."/>
        </authorList>
    </citation>
    <scope>NUCLEOTIDE SEQUENCE [LARGE SCALE GENOMIC DNA]</scope>
    <source>
        <strain evidence="1">LVBAO_FW01</strain>
        <tissue evidence="1">Leaves</tissue>
    </source>
</reference>
<sequence>MGSEMSLVNMYLPIYQFYFPNRIWKMGNVARLYNDYSAVEKRNDKEVFFDFHDVPATASMIHRKLLLQEKELRFLFAIYLFVF</sequence>
<evidence type="ECO:0000313" key="2">
    <source>
        <dbReference type="Proteomes" id="UP001367508"/>
    </source>
</evidence>
<organism evidence="1 2">
    <name type="scientific">Canavalia gladiata</name>
    <name type="common">Sword bean</name>
    <name type="synonym">Dolichos gladiatus</name>
    <dbReference type="NCBI Taxonomy" id="3824"/>
    <lineage>
        <taxon>Eukaryota</taxon>
        <taxon>Viridiplantae</taxon>
        <taxon>Streptophyta</taxon>
        <taxon>Embryophyta</taxon>
        <taxon>Tracheophyta</taxon>
        <taxon>Spermatophyta</taxon>
        <taxon>Magnoliopsida</taxon>
        <taxon>eudicotyledons</taxon>
        <taxon>Gunneridae</taxon>
        <taxon>Pentapetalae</taxon>
        <taxon>rosids</taxon>
        <taxon>fabids</taxon>
        <taxon>Fabales</taxon>
        <taxon>Fabaceae</taxon>
        <taxon>Papilionoideae</taxon>
        <taxon>50 kb inversion clade</taxon>
        <taxon>NPAAA clade</taxon>
        <taxon>indigoferoid/millettioid clade</taxon>
        <taxon>Phaseoleae</taxon>
        <taxon>Canavalia</taxon>
    </lineage>
</organism>
<protein>
    <submittedName>
        <fullName evidence="1">Uncharacterized protein</fullName>
    </submittedName>
</protein>
<accession>A0AAN9PXJ5</accession>
<proteinExistence type="predicted"/>
<gene>
    <name evidence="1" type="ORF">VNO77_36136</name>
</gene>
<dbReference type="Proteomes" id="UP001367508">
    <property type="component" value="Unassembled WGS sequence"/>
</dbReference>
<name>A0AAN9PXJ5_CANGL</name>
<evidence type="ECO:0000313" key="1">
    <source>
        <dbReference type="EMBL" id="KAK7312348.1"/>
    </source>
</evidence>
<dbReference type="AlphaFoldDB" id="A0AAN9PXJ5"/>